<accession>A0A378LUT7</accession>
<organism evidence="2 3">
    <name type="scientific">Legionella wadsworthii</name>
    <dbReference type="NCBI Taxonomy" id="28088"/>
    <lineage>
        <taxon>Bacteria</taxon>
        <taxon>Pseudomonadati</taxon>
        <taxon>Pseudomonadota</taxon>
        <taxon>Gammaproteobacteria</taxon>
        <taxon>Legionellales</taxon>
        <taxon>Legionellaceae</taxon>
        <taxon>Legionella</taxon>
    </lineage>
</organism>
<dbReference type="OrthoDB" id="5646800at2"/>
<keyword evidence="3" id="KW-1185">Reference proteome</keyword>
<dbReference type="Proteomes" id="UP000255297">
    <property type="component" value="Unassembled WGS sequence"/>
</dbReference>
<evidence type="ECO:0000313" key="2">
    <source>
        <dbReference type="EMBL" id="STY31519.1"/>
    </source>
</evidence>
<feature type="transmembrane region" description="Helical" evidence="1">
    <location>
        <begin position="268"/>
        <end position="290"/>
    </location>
</feature>
<evidence type="ECO:0000313" key="3">
    <source>
        <dbReference type="Proteomes" id="UP000255297"/>
    </source>
</evidence>
<evidence type="ECO:0000256" key="1">
    <source>
        <dbReference type="SAM" id="Phobius"/>
    </source>
</evidence>
<dbReference type="RefSeq" id="WP_031566507.1">
    <property type="nucleotide sequence ID" value="NZ_CAAAIS010000006.1"/>
</dbReference>
<gene>
    <name evidence="2" type="ORF">NCTC11532_02937</name>
</gene>
<keyword evidence="1" id="KW-1133">Transmembrane helix</keyword>
<protein>
    <recommendedName>
        <fullName evidence="4">Coiled-coil protein</fullName>
    </recommendedName>
</protein>
<dbReference type="AlphaFoldDB" id="A0A378LUT7"/>
<keyword evidence="1" id="KW-0812">Transmembrane</keyword>
<sequence>MTPVIRHLQETFPELSLDRIKNPLKCTFIESIQRLGPEFYRKIISMHLVLNLEYSLLGQQLRAKFLSPQPVDQEELREQLLAALMMAELLEYVYQYYLDIPREVVRLREQQNLYRELLNVITPDFPQNPKNIPENFSFTQNLRNRIMDYNLWRLLITRSKRALDLLAAVNTGSKSYLGFVSAMDTVMDPVLRHLGWFFWLPRLFVNFYSLFKHSVPGWWMDDREKSLGWAVRFSAQIKRRYFEFGNDIVWVTSGLINTFYLTGALAPVAFYVSLAVFAFDVLLAITRAYIELSRIYELRAQYESMKANSPQEEKQIREHIKALDKQIAFEQFRLGSHVATTSFILLGMCMALPIFAVNPIIPFIGAVILVMVCFANFQITEEIARRRPQDTFDKASALSKLGFFNTKEHPPVELEQLSKKDKEELLEIEDSICCI</sequence>
<feature type="transmembrane region" description="Helical" evidence="1">
    <location>
        <begin position="360"/>
        <end position="379"/>
    </location>
</feature>
<proteinExistence type="predicted"/>
<dbReference type="EMBL" id="UGPB01000001">
    <property type="protein sequence ID" value="STY31519.1"/>
    <property type="molecule type" value="Genomic_DNA"/>
</dbReference>
<name>A0A378LUT7_9GAMM</name>
<reference evidence="2 3" key="1">
    <citation type="submission" date="2018-06" db="EMBL/GenBank/DDBJ databases">
        <authorList>
            <consortium name="Pathogen Informatics"/>
            <person name="Doyle S."/>
        </authorList>
    </citation>
    <scope>NUCLEOTIDE SEQUENCE [LARGE SCALE GENOMIC DNA]</scope>
    <source>
        <strain evidence="2 3">NCTC11532</strain>
    </source>
</reference>
<evidence type="ECO:0008006" key="4">
    <source>
        <dbReference type="Google" id="ProtNLM"/>
    </source>
</evidence>
<feature type="transmembrane region" description="Helical" evidence="1">
    <location>
        <begin position="334"/>
        <end position="354"/>
    </location>
</feature>
<keyword evidence="1" id="KW-0472">Membrane</keyword>